<sequence length="230" mass="25703">MLEYSARKNVGLAVGSIVAAASIGAAMTVYISPGILGRISFSLCQIWMIGLPLMWFFWIDGGKINLPLPKRKELLVGTLLGLLMFGIIIAIYWFFGQDWIDPIDVRNRAKQVGISSQTIYLVGSIYFTVVNSLLEEYIWRCFVYSKCEILIPGKGAIFVAGLFFTLHHIIGLAAYTNDWRVVMVASLGVFIAGSLWSLCYLHYRSIWSNYISHALADFAIAIVGWQLLFG</sequence>
<keyword evidence="4" id="KW-1185">Reference proteome</keyword>
<keyword evidence="3" id="KW-0482">Metalloprotease</keyword>
<feature type="transmembrane region" description="Helical" evidence="1">
    <location>
        <begin position="155"/>
        <end position="175"/>
    </location>
</feature>
<comment type="caution">
    <text evidence="3">The sequence shown here is derived from an EMBL/GenBank/DDBJ whole genome shotgun (WGS) entry which is preliminary data.</text>
</comment>
<keyword evidence="3" id="KW-0378">Hydrolase</keyword>
<keyword evidence="1" id="KW-0812">Transmembrane</keyword>
<dbReference type="GO" id="GO:0004175">
    <property type="term" value="F:endopeptidase activity"/>
    <property type="evidence" value="ECO:0007669"/>
    <property type="project" value="UniProtKB-ARBA"/>
</dbReference>
<feature type="transmembrane region" description="Helical" evidence="1">
    <location>
        <begin position="12"/>
        <end position="33"/>
    </location>
</feature>
<dbReference type="GO" id="GO:0080120">
    <property type="term" value="P:CAAX-box protein maturation"/>
    <property type="evidence" value="ECO:0007669"/>
    <property type="project" value="UniProtKB-ARBA"/>
</dbReference>
<name>A0AAE3KLR9_9CYAN</name>
<proteinExistence type="predicted"/>
<feature type="transmembrane region" description="Helical" evidence="1">
    <location>
        <begin position="74"/>
        <end position="94"/>
    </location>
</feature>
<organism evidence="3 4">
    <name type="scientific">Limnofasciculus baicalensis BBK-W-15</name>
    <dbReference type="NCBI Taxonomy" id="2699891"/>
    <lineage>
        <taxon>Bacteria</taxon>
        <taxon>Bacillati</taxon>
        <taxon>Cyanobacteriota</taxon>
        <taxon>Cyanophyceae</taxon>
        <taxon>Coleofasciculales</taxon>
        <taxon>Coleofasciculaceae</taxon>
        <taxon>Limnofasciculus</taxon>
        <taxon>Limnofasciculus baicalensis</taxon>
    </lineage>
</organism>
<dbReference type="AlphaFoldDB" id="A0AAE3KLR9"/>
<evidence type="ECO:0000259" key="2">
    <source>
        <dbReference type="Pfam" id="PF02517"/>
    </source>
</evidence>
<accession>A0AAE3KLR9</accession>
<evidence type="ECO:0000313" key="3">
    <source>
        <dbReference type="EMBL" id="MCP2726943.1"/>
    </source>
</evidence>
<keyword evidence="1" id="KW-1133">Transmembrane helix</keyword>
<dbReference type="GO" id="GO:0008237">
    <property type="term" value="F:metallopeptidase activity"/>
    <property type="evidence" value="ECO:0007669"/>
    <property type="project" value="UniProtKB-KW"/>
</dbReference>
<dbReference type="EMBL" id="JAMZMM010000003">
    <property type="protein sequence ID" value="MCP2726943.1"/>
    <property type="molecule type" value="Genomic_DNA"/>
</dbReference>
<protein>
    <submittedName>
        <fullName evidence="3">CPBP family intramembrane metalloprotease</fullName>
    </submittedName>
</protein>
<feature type="transmembrane region" description="Helical" evidence="1">
    <location>
        <begin position="181"/>
        <end position="203"/>
    </location>
</feature>
<dbReference type="RefSeq" id="WP_254009763.1">
    <property type="nucleotide sequence ID" value="NZ_JAMZMM010000003.1"/>
</dbReference>
<feature type="domain" description="CAAX prenyl protease 2/Lysostaphin resistance protein A-like" evidence="2">
    <location>
        <begin position="121"/>
        <end position="218"/>
    </location>
</feature>
<evidence type="ECO:0000256" key="1">
    <source>
        <dbReference type="SAM" id="Phobius"/>
    </source>
</evidence>
<dbReference type="Pfam" id="PF02517">
    <property type="entry name" value="Rce1-like"/>
    <property type="match status" value="1"/>
</dbReference>
<reference evidence="3" key="1">
    <citation type="submission" date="2022-06" db="EMBL/GenBank/DDBJ databases">
        <title>New cyanobacteria of genus Symplocastrum in benthos of Lake Baikal.</title>
        <authorList>
            <person name="Sorokovikova E."/>
            <person name="Tikhonova I."/>
            <person name="Krasnopeev A."/>
            <person name="Evseev P."/>
            <person name="Gladkikh A."/>
            <person name="Belykh O."/>
        </authorList>
    </citation>
    <scope>NUCLEOTIDE SEQUENCE</scope>
    <source>
        <strain evidence="3">BBK-W-15</strain>
    </source>
</reference>
<dbReference type="Proteomes" id="UP001204953">
    <property type="component" value="Unassembled WGS sequence"/>
</dbReference>
<keyword evidence="1" id="KW-0472">Membrane</keyword>
<keyword evidence="3" id="KW-0645">Protease</keyword>
<feature type="transmembrane region" description="Helical" evidence="1">
    <location>
        <begin position="210"/>
        <end position="228"/>
    </location>
</feature>
<feature type="transmembrane region" description="Helical" evidence="1">
    <location>
        <begin position="39"/>
        <end position="62"/>
    </location>
</feature>
<dbReference type="InterPro" id="IPR003675">
    <property type="entry name" value="Rce1/LyrA-like_dom"/>
</dbReference>
<gene>
    <name evidence="3" type="ORF">NJ959_00425</name>
</gene>
<evidence type="ECO:0000313" key="4">
    <source>
        <dbReference type="Proteomes" id="UP001204953"/>
    </source>
</evidence>